<dbReference type="UniPathway" id="UPA00850"/>
<accession>A0A0L0SHE0</accession>
<evidence type="ECO:0000256" key="1">
    <source>
        <dbReference type="ARBA" id="ARBA00005150"/>
    </source>
</evidence>
<protein>
    <recommendedName>
        <fullName evidence="3">tetrahydrofolate synthase</fullName>
        <ecNumber evidence="3">6.3.2.17</ecNumber>
    </recommendedName>
    <alternativeName>
        <fullName evidence="11">Folylpoly-gamma-glutamate synthetase</fullName>
    </alternativeName>
    <alternativeName>
        <fullName evidence="10">Tetrahydrofolylpolyglutamate synthase</fullName>
    </alternativeName>
</protein>
<evidence type="ECO:0000256" key="7">
    <source>
        <dbReference type="ARBA" id="ARBA00022741"/>
    </source>
</evidence>
<sequence length="631" mass="66295">MPTTSTGTLRFALPVSARLALLPARCRLPAALIAATTNAPRFRPAAPPVPASRRSCCTLPPPTNKTNLRSISRSRTTMSTLSATSPAPAARTTRTYRDALSALNSLQTNAATLDQLRRAKAAAVANGTHAGAPRVSIDEMIEFLARIGYQPDDLNVLGLVHVTGTKGKGSTAALTESVLRHAALHGARSPSGKPIKTGLYSSPHLLQVRERIRINGVPLAQDMFAKYFFEVWDRLDATMPAALAKGQLAKPQYFRYMTLLAFHVFMQEQTTATVLEVGIGGLHDSTNLITKPVATGITSLGFDHMAVLGTTLPEIAAQKAGIFKRDCPAYTVPQPAEAMAAIVQYATTAAHPAGNTVRITAPLPADAKIGLRGRHQRINAALAVALAQSYLGQASVTMPVTADATFRALAAAHLGSAPSTDDDAITLDAATRAGLVAAVPTSSALTPAITEGLAAARWPGRAEIVRDTSRNLTVYADGAHTRESLAACTAWFADESTTAKGARHLVFNVTHARSGATLLAPVAALHAKMPFTSATFSTNTPRPVGDGEAGSADTTDLTSFPDPELKQQQALRDAWLELSGMDVKRTRVVPTVKDALDGIAAESKGQEAAVLVTGSLYLVGATLDVLGVPVR</sequence>
<keyword evidence="8" id="KW-0067">ATP-binding</keyword>
<dbReference type="PANTHER" id="PTHR11136:SF5">
    <property type="entry name" value="FOLYLPOLYGLUTAMATE SYNTHASE, MITOCHONDRIAL"/>
    <property type="match status" value="1"/>
</dbReference>
<keyword evidence="4" id="KW-0554">One-carbon metabolism</keyword>
<evidence type="ECO:0000256" key="11">
    <source>
        <dbReference type="ARBA" id="ARBA00030876"/>
    </source>
</evidence>
<dbReference type="Gene3D" id="3.40.1190.10">
    <property type="entry name" value="Mur-like, catalytic domain"/>
    <property type="match status" value="1"/>
</dbReference>
<evidence type="ECO:0000256" key="9">
    <source>
        <dbReference type="ARBA" id="ARBA00022842"/>
    </source>
</evidence>
<proteinExistence type="inferred from homology"/>
<evidence type="ECO:0000256" key="6">
    <source>
        <dbReference type="ARBA" id="ARBA00022723"/>
    </source>
</evidence>
<evidence type="ECO:0000256" key="5">
    <source>
        <dbReference type="ARBA" id="ARBA00022598"/>
    </source>
</evidence>
<dbReference type="EC" id="6.3.2.17" evidence="3"/>
<dbReference type="GO" id="GO:0046872">
    <property type="term" value="F:metal ion binding"/>
    <property type="evidence" value="ECO:0007669"/>
    <property type="project" value="UniProtKB-KW"/>
</dbReference>
<dbReference type="Gene3D" id="3.90.190.20">
    <property type="entry name" value="Mur ligase, C-terminal domain"/>
    <property type="match status" value="1"/>
</dbReference>
<organism evidence="14 15">
    <name type="scientific">Allomyces macrogynus (strain ATCC 38327)</name>
    <name type="common">Allomyces javanicus var. macrogynus</name>
    <dbReference type="NCBI Taxonomy" id="578462"/>
    <lineage>
        <taxon>Eukaryota</taxon>
        <taxon>Fungi</taxon>
        <taxon>Fungi incertae sedis</taxon>
        <taxon>Blastocladiomycota</taxon>
        <taxon>Blastocladiomycetes</taxon>
        <taxon>Blastocladiales</taxon>
        <taxon>Blastocladiaceae</taxon>
        <taxon>Allomyces</taxon>
    </lineage>
</organism>
<dbReference type="GO" id="GO:0006730">
    <property type="term" value="P:one-carbon metabolic process"/>
    <property type="evidence" value="ECO:0007669"/>
    <property type="project" value="UniProtKB-KW"/>
</dbReference>
<dbReference type="SUPFAM" id="SSF53244">
    <property type="entry name" value="MurD-like peptide ligases, peptide-binding domain"/>
    <property type="match status" value="1"/>
</dbReference>
<dbReference type="GO" id="GO:0005524">
    <property type="term" value="F:ATP binding"/>
    <property type="evidence" value="ECO:0007669"/>
    <property type="project" value="UniProtKB-KW"/>
</dbReference>
<evidence type="ECO:0000313" key="14">
    <source>
        <dbReference type="EMBL" id="KNE61867.1"/>
    </source>
</evidence>
<keyword evidence="9" id="KW-0460">Magnesium</keyword>
<evidence type="ECO:0000256" key="12">
    <source>
        <dbReference type="ARBA" id="ARBA00047493"/>
    </source>
</evidence>
<evidence type="ECO:0000256" key="2">
    <source>
        <dbReference type="ARBA" id="ARBA00008276"/>
    </source>
</evidence>
<dbReference type="GO" id="GO:0005739">
    <property type="term" value="C:mitochondrion"/>
    <property type="evidence" value="ECO:0007669"/>
    <property type="project" value="TreeGrafter"/>
</dbReference>
<dbReference type="OMA" id="ESLDCCM"/>
<gene>
    <name evidence="14" type="ORF">AMAG_07139</name>
</gene>
<dbReference type="NCBIfam" id="TIGR01499">
    <property type="entry name" value="folC"/>
    <property type="match status" value="1"/>
</dbReference>
<keyword evidence="5" id="KW-0436">Ligase</keyword>
<dbReference type="OrthoDB" id="5212574at2759"/>
<dbReference type="EMBL" id="GG745339">
    <property type="protein sequence ID" value="KNE61867.1"/>
    <property type="molecule type" value="Genomic_DNA"/>
</dbReference>
<dbReference type="PROSITE" id="PS01012">
    <property type="entry name" value="FOLYLPOLYGLU_SYNT_2"/>
    <property type="match status" value="1"/>
</dbReference>
<reference evidence="14 15" key="1">
    <citation type="submission" date="2009-11" db="EMBL/GenBank/DDBJ databases">
        <title>Annotation of Allomyces macrogynus ATCC 38327.</title>
        <authorList>
            <consortium name="The Broad Institute Genome Sequencing Platform"/>
            <person name="Russ C."/>
            <person name="Cuomo C."/>
            <person name="Burger G."/>
            <person name="Gray M.W."/>
            <person name="Holland P.W.H."/>
            <person name="King N."/>
            <person name="Lang F.B.F."/>
            <person name="Roger A.J."/>
            <person name="Ruiz-Trillo I."/>
            <person name="Young S.K."/>
            <person name="Zeng Q."/>
            <person name="Gargeya S."/>
            <person name="Fitzgerald M."/>
            <person name="Haas B."/>
            <person name="Abouelleil A."/>
            <person name="Alvarado L."/>
            <person name="Arachchi H.M."/>
            <person name="Berlin A."/>
            <person name="Chapman S.B."/>
            <person name="Gearin G."/>
            <person name="Goldberg J."/>
            <person name="Griggs A."/>
            <person name="Gujja S."/>
            <person name="Hansen M."/>
            <person name="Heiman D."/>
            <person name="Howarth C."/>
            <person name="Larimer J."/>
            <person name="Lui A."/>
            <person name="MacDonald P.J.P."/>
            <person name="McCowen C."/>
            <person name="Montmayeur A."/>
            <person name="Murphy C."/>
            <person name="Neiman D."/>
            <person name="Pearson M."/>
            <person name="Priest M."/>
            <person name="Roberts A."/>
            <person name="Saif S."/>
            <person name="Shea T."/>
            <person name="Sisk P."/>
            <person name="Stolte C."/>
            <person name="Sykes S."/>
            <person name="Wortman J."/>
            <person name="Nusbaum C."/>
            <person name="Birren B."/>
        </authorList>
    </citation>
    <scope>NUCLEOTIDE SEQUENCE [LARGE SCALE GENOMIC DNA]</scope>
    <source>
        <strain evidence="14 15">ATCC 38327</strain>
    </source>
</reference>
<dbReference type="STRING" id="578462.A0A0L0SHE0"/>
<feature type="compositionally biased region" description="Low complexity" evidence="13">
    <location>
        <begin position="69"/>
        <end position="91"/>
    </location>
</feature>
<evidence type="ECO:0000256" key="4">
    <source>
        <dbReference type="ARBA" id="ARBA00022563"/>
    </source>
</evidence>
<keyword evidence="7" id="KW-0547">Nucleotide-binding</keyword>
<dbReference type="SUPFAM" id="SSF53623">
    <property type="entry name" value="MurD-like peptide ligases, catalytic domain"/>
    <property type="match status" value="1"/>
</dbReference>
<comment type="similarity">
    <text evidence="2">Belongs to the folylpolyglutamate synthase family.</text>
</comment>
<evidence type="ECO:0000256" key="8">
    <source>
        <dbReference type="ARBA" id="ARBA00022840"/>
    </source>
</evidence>
<dbReference type="InterPro" id="IPR036615">
    <property type="entry name" value="Mur_ligase_C_dom_sf"/>
</dbReference>
<dbReference type="Proteomes" id="UP000054350">
    <property type="component" value="Unassembled WGS sequence"/>
</dbReference>
<feature type="region of interest" description="Disordered" evidence="13">
    <location>
        <begin position="535"/>
        <end position="562"/>
    </location>
</feature>
<comment type="catalytic activity">
    <reaction evidence="12">
        <text>(6S)-5,6,7,8-tetrahydrofolyl-(gamma-L-Glu)(n) + L-glutamate + ATP = (6S)-5,6,7,8-tetrahydrofolyl-(gamma-L-Glu)(n+1) + ADP + phosphate + H(+)</text>
        <dbReference type="Rhea" id="RHEA:10580"/>
        <dbReference type="Rhea" id="RHEA-COMP:14738"/>
        <dbReference type="Rhea" id="RHEA-COMP:14740"/>
        <dbReference type="ChEBI" id="CHEBI:15378"/>
        <dbReference type="ChEBI" id="CHEBI:29985"/>
        <dbReference type="ChEBI" id="CHEBI:30616"/>
        <dbReference type="ChEBI" id="CHEBI:43474"/>
        <dbReference type="ChEBI" id="CHEBI:141005"/>
        <dbReference type="ChEBI" id="CHEBI:456216"/>
        <dbReference type="EC" id="6.3.2.17"/>
    </reaction>
</comment>
<feature type="region of interest" description="Disordered" evidence="13">
    <location>
        <begin position="44"/>
        <end position="91"/>
    </location>
</feature>
<keyword evidence="6" id="KW-0479">Metal-binding</keyword>
<reference evidence="15" key="2">
    <citation type="submission" date="2009-11" db="EMBL/GenBank/DDBJ databases">
        <title>The Genome Sequence of Allomyces macrogynus strain ATCC 38327.</title>
        <authorList>
            <consortium name="The Broad Institute Genome Sequencing Platform"/>
            <person name="Russ C."/>
            <person name="Cuomo C."/>
            <person name="Shea T."/>
            <person name="Young S.K."/>
            <person name="Zeng Q."/>
            <person name="Koehrsen M."/>
            <person name="Haas B."/>
            <person name="Borodovsky M."/>
            <person name="Guigo R."/>
            <person name="Alvarado L."/>
            <person name="Berlin A."/>
            <person name="Borenstein D."/>
            <person name="Chen Z."/>
            <person name="Engels R."/>
            <person name="Freedman E."/>
            <person name="Gellesch M."/>
            <person name="Goldberg J."/>
            <person name="Griggs A."/>
            <person name="Gujja S."/>
            <person name="Heiman D."/>
            <person name="Hepburn T."/>
            <person name="Howarth C."/>
            <person name="Jen D."/>
            <person name="Larson L."/>
            <person name="Lewis B."/>
            <person name="Mehta T."/>
            <person name="Park D."/>
            <person name="Pearson M."/>
            <person name="Roberts A."/>
            <person name="Saif S."/>
            <person name="Shenoy N."/>
            <person name="Sisk P."/>
            <person name="Stolte C."/>
            <person name="Sykes S."/>
            <person name="Walk T."/>
            <person name="White J."/>
            <person name="Yandava C."/>
            <person name="Burger G."/>
            <person name="Gray M.W."/>
            <person name="Holland P.W.H."/>
            <person name="King N."/>
            <person name="Lang F.B.F."/>
            <person name="Roger A.J."/>
            <person name="Ruiz-Trillo I."/>
            <person name="Lander E."/>
            <person name="Nusbaum C."/>
        </authorList>
    </citation>
    <scope>NUCLEOTIDE SEQUENCE [LARGE SCALE GENOMIC DNA]</scope>
    <source>
        <strain evidence="15">ATCC 38327</strain>
    </source>
</reference>
<comment type="pathway">
    <text evidence="1">Cofactor biosynthesis; tetrahydrofolylpolyglutamate biosynthesis.</text>
</comment>
<dbReference type="InterPro" id="IPR036565">
    <property type="entry name" value="Mur-like_cat_sf"/>
</dbReference>
<keyword evidence="15" id="KW-1185">Reference proteome</keyword>
<name>A0A0L0SHE0_ALLM3</name>
<dbReference type="PANTHER" id="PTHR11136">
    <property type="entry name" value="FOLYLPOLYGLUTAMATE SYNTHASE-RELATED"/>
    <property type="match status" value="1"/>
</dbReference>
<dbReference type="InterPro" id="IPR018109">
    <property type="entry name" value="Folylpolyglutamate_synth_CS"/>
</dbReference>
<dbReference type="eggNOG" id="KOG2525">
    <property type="taxonomic scope" value="Eukaryota"/>
</dbReference>
<evidence type="ECO:0000256" key="3">
    <source>
        <dbReference type="ARBA" id="ARBA00013025"/>
    </source>
</evidence>
<dbReference type="GO" id="GO:0005829">
    <property type="term" value="C:cytosol"/>
    <property type="evidence" value="ECO:0007669"/>
    <property type="project" value="TreeGrafter"/>
</dbReference>
<evidence type="ECO:0000256" key="10">
    <source>
        <dbReference type="ARBA" id="ARBA00030592"/>
    </source>
</evidence>
<evidence type="ECO:0000313" key="15">
    <source>
        <dbReference type="Proteomes" id="UP000054350"/>
    </source>
</evidence>
<dbReference type="VEuPathDB" id="FungiDB:AMAG_07139"/>
<evidence type="ECO:0000256" key="13">
    <source>
        <dbReference type="SAM" id="MobiDB-lite"/>
    </source>
</evidence>
<dbReference type="InterPro" id="IPR001645">
    <property type="entry name" value="Folylpolyglutamate_synth"/>
</dbReference>
<dbReference type="GO" id="GO:0004326">
    <property type="term" value="F:tetrahydrofolylpolyglutamate synthase activity"/>
    <property type="evidence" value="ECO:0007669"/>
    <property type="project" value="UniProtKB-EC"/>
</dbReference>
<dbReference type="AlphaFoldDB" id="A0A0L0SHE0"/>